<keyword evidence="1" id="KW-0812">Transmembrane</keyword>
<dbReference type="HOGENOM" id="CLU_088526_0_0_11"/>
<evidence type="ECO:0000313" key="3">
    <source>
        <dbReference type="Proteomes" id="UP000004208"/>
    </source>
</evidence>
<gene>
    <name evidence="2" type="ORF">HMPREF0291_10629</name>
</gene>
<proteinExistence type="predicted"/>
<dbReference type="OrthoDB" id="9813172at2"/>
<dbReference type="RefSeq" id="WP_005287821.1">
    <property type="nucleotide sequence ID" value="NZ_CM000961.1"/>
</dbReference>
<keyword evidence="1" id="KW-1133">Transmembrane helix</keyword>
<feature type="transmembrane region" description="Helical" evidence="1">
    <location>
        <begin position="57"/>
        <end position="76"/>
    </location>
</feature>
<evidence type="ECO:0000256" key="1">
    <source>
        <dbReference type="SAM" id="Phobius"/>
    </source>
</evidence>
<accession>D7W991</accession>
<reference evidence="2" key="1">
    <citation type="submission" date="2010-06" db="EMBL/GenBank/DDBJ databases">
        <authorList>
            <person name="Muzny D."/>
            <person name="Qin X."/>
            <person name="Buhay C."/>
            <person name="Dugan-Rocha S."/>
            <person name="Ding Y."/>
            <person name="Chen G."/>
            <person name="Hawes A."/>
            <person name="Holder M."/>
            <person name="Jhangiani S."/>
            <person name="Johnson A."/>
            <person name="Khan Z."/>
            <person name="Li Z."/>
            <person name="Liu W."/>
            <person name="Liu X."/>
            <person name="Perez L."/>
            <person name="Shen H."/>
            <person name="Wang Q."/>
            <person name="Watt J."/>
            <person name="Xi L."/>
            <person name="Xin Y."/>
            <person name="Zhou J."/>
            <person name="Deng J."/>
            <person name="Jiang H."/>
            <person name="Liu Y."/>
            <person name="Qu J."/>
            <person name="Song X.-Z."/>
            <person name="Zhang L."/>
            <person name="Villasana D."/>
            <person name="Johnson A."/>
            <person name="Liu J."/>
            <person name="Liyanage D."/>
            <person name="Lorensuhewa L."/>
            <person name="Robinson T."/>
            <person name="Song A."/>
            <person name="Song B.-B."/>
            <person name="Dinh H."/>
            <person name="Thornton R."/>
            <person name="Coyle M."/>
            <person name="Francisco L."/>
            <person name="Jackson L."/>
            <person name="Javaid M."/>
            <person name="Korchina V."/>
            <person name="Kovar C."/>
            <person name="Mata R."/>
            <person name="Mathew T."/>
            <person name="Ngo R."/>
            <person name="Nguyen L."/>
            <person name="Nguyen N."/>
            <person name="Okwuonu G."/>
            <person name="Ongeri F."/>
            <person name="Pham C."/>
            <person name="Simmons D."/>
            <person name="Wilczek-Boney K."/>
            <person name="Hale W."/>
            <person name="Jakkamsetti A."/>
            <person name="Pham P."/>
            <person name="Ruth R."/>
            <person name="San Lucas F."/>
            <person name="Warren J."/>
            <person name="Zhang J."/>
            <person name="Zhao Z."/>
            <person name="Zhou C."/>
            <person name="Zhu D."/>
            <person name="Lee S."/>
            <person name="Bess C."/>
            <person name="Blankenburg K."/>
            <person name="Forbes L."/>
            <person name="Fu Q."/>
            <person name="Gubbala S."/>
            <person name="Hirani K."/>
            <person name="Jayaseelan J.C."/>
            <person name="Lara F."/>
            <person name="Munidasa M."/>
            <person name="Palculict T."/>
            <person name="Patil S."/>
            <person name="Pu L.-L."/>
            <person name="Saada N."/>
            <person name="Tang L."/>
            <person name="Weissenberger G."/>
            <person name="Zhu Y."/>
            <person name="Hemphill L."/>
            <person name="Shang Y."/>
            <person name="Youmans B."/>
            <person name="Ayvaz T."/>
            <person name="Ross M."/>
            <person name="Santibanez J."/>
            <person name="Aqrawi P."/>
            <person name="Gross S."/>
            <person name="Joshi V."/>
            <person name="Fowler G."/>
            <person name="Nazareth L."/>
            <person name="Reid J."/>
            <person name="Worley K."/>
            <person name="Petrosino J."/>
            <person name="Highlander S."/>
            <person name="Gibbs R."/>
        </authorList>
    </citation>
    <scope>NUCLEOTIDE SEQUENCE [LARGE SCALE GENOMIC DNA]</scope>
    <source>
        <strain evidence="2">ATCC 33030</strain>
    </source>
</reference>
<dbReference type="STRING" id="585529.HMPREF0291_10629"/>
<comment type="caution">
    <text evidence="2">The sequence shown here is derived from an EMBL/GenBank/DDBJ whole genome shotgun (WGS) entry which is preliminary data.</text>
</comment>
<evidence type="ECO:0000313" key="2">
    <source>
        <dbReference type="EMBL" id="EFK55371.1"/>
    </source>
</evidence>
<dbReference type="InterPro" id="IPR011737">
    <property type="entry name" value="CHP02206_TP0381"/>
</dbReference>
<dbReference type="Pfam" id="PF14808">
    <property type="entry name" value="TMEM164"/>
    <property type="match status" value="1"/>
</dbReference>
<dbReference type="AlphaFoldDB" id="D7W991"/>
<feature type="transmembrane region" description="Helical" evidence="1">
    <location>
        <begin position="216"/>
        <end position="239"/>
    </location>
</feature>
<dbReference type="eggNOG" id="COG5522">
    <property type="taxonomic scope" value="Bacteria"/>
</dbReference>
<feature type="transmembrane region" description="Helical" evidence="1">
    <location>
        <begin position="146"/>
        <end position="165"/>
    </location>
</feature>
<name>D7W991_9CORY</name>
<dbReference type="NCBIfam" id="TIGR02206">
    <property type="entry name" value="intg_mem_TP0381"/>
    <property type="match status" value="1"/>
</dbReference>
<dbReference type="Proteomes" id="UP000004208">
    <property type="component" value="Unassembled WGS sequence"/>
</dbReference>
<feature type="transmembrane region" description="Helical" evidence="1">
    <location>
        <begin position="115"/>
        <end position="134"/>
    </location>
</feature>
<sequence>MPIQPPDWESRHTGQSYPTITQYDRKHLSILVLFIFLCGILVMAVKKLPGSVVKASRKVASAIMLLISTAYFVWVLSPSRIVWDETAPFHVTDLLRYITPLALGTENPTATALSYYWGFFLNPMAIFFPDMAYVQDNWRLQELGYWYFHLAATIVPVVLTFGLGYRPSWKDWRVVSGITMAWAGVSGVVNKLTGGNYFFSAGHPRGWSPLHWFGPWPWYLLICVPGVPVVFSLMTIAWPGNRRELLVAR</sequence>
<organism evidence="2 3">
    <name type="scientific">Corynebacterium genitalium ATCC 33030</name>
    <dbReference type="NCBI Taxonomy" id="585529"/>
    <lineage>
        <taxon>Bacteria</taxon>
        <taxon>Bacillati</taxon>
        <taxon>Actinomycetota</taxon>
        <taxon>Actinomycetes</taxon>
        <taxon>Mycobacteriales</taxon>
        <taxon>Corynebacteriaceae</taxon>
        <taxon>Corynebacterium</taxon>
    </lineage>
</organism>
<dbReference type="EMBL" id="ACLJ02000001">
    <property type="protein sequence ID" value="EFK55371.1"/>
    <property type="molecule type" value="Genomic_DNA"/>
</dbReference>
<protein>
    <submittedName>
        <fullName evidence="2">TIGR02206 family protein</fullName>
    </submittedName>
</protein>
<keyword evidence="3" id="KW-1185">Reference proteome</keyword>
<keyword evidence="1" id="KW-0472">Membrane</keyword>
<feature type="transmembrane region" description="Helical" evidence="1">
    <location>
        <begin position="27"/>
        <end position="45"/>
    </location>
</feature>